<dbReference type="EMBL" id="KV440979">
    <property type="protein sequence ID" value="OAD74502.1"/>
    <property type="molecule type" value="Genomic_DNA"/>
</dbReference>
<reference evidence="2" key="1">
    <citation type="submission" date="2015-06" db="EMBL/GenBank/DDBJ databases">
        <title>Expansion of signal transduction pathways in fungi by whole-genome duplication.</title>
        <authorList>
            <consortium name="DOE Joint Genome Institute"/>
            <person name="Corrochano L.M."/>
            <person name="Kuo A."/>
            <person name="Marcet-Houben M."/>
            <person name="Polaino S."/>
            <person name="Salamov A."/>
            <person name="Villalobos J.M."/>
            <person name="Alvarez M.I."/>
            <person name="Avalos J."/>
            <person name="Benito E.P."/>
            <person name="Benoit I."/>
            <person name="Burger G."/>
            <person name="Camino L.P."/>
            <person name="Canovas D."/>
            <person name="Cerda-Olmedo E."/>
            <person name="Cheng J.-F."/>
            <person name="Dominguez A."/>
            <person name="Elias M."/>
            <person name="Eslava A.P."/>
            <person name="Glaser F."/>
            <person name="Grimwood J."/>
            <person name="Gutierrez G."/>
            <person name="Heitman J."/>
            <person name="Henrissat B."/>
            <person name="Iturriaga E.A."/>
            <person name="Lang B.F."/>
            <person name="Lavin J.L."/>
            <person name="Lee S."/>
            <person name="Li W."/>
            <person name="Lindquist E."/>
            <person name="Lopez-Garcia S."/>
            <person name="Luque E.M."/>
            <person name="Marcos A.T."/>
            <person name="Martin J."/>
            <person name="McCluskey K."/>
            <person name="Medina H.R."/>
            <person name="Miralles-Duran A."/>
            <person name="Miyazaki A."/>
            <person name="Munoz-Torres E."/>
            <person name="Oguiza J.A."/>
            <person name="Ohm R."/>
            <person name="Olmedo M."/>
            <person name="Orejas M."/>
            <person name="Ortiz-Castellanos L."/>
            <person name="Pisabarro A.G."/>
            <person name="Rodriguez-Romero J."/>
            <person name="Ruiz-Herrera J."/>
            <person name="Ruiz-Vazquez R."/>
            <person name="Sanz C."/>
            <person name="Schackwitz W."/>
            <person name="Schmutz J."/>
            <person name="Shahriari M."/>
            <person name="Shelest E."/>
            <person name="Silva-Franco F."/>
            <person name="Soanes D."/>
            <person name="Syed K."/>
            <person name="Tagua V.G."/>
            <person name="Talbot N.J."/>
            <person name="Thon M."/>
            <person name="De vries R.P."/>
            <person name="Wiebenga A."/>
            <person name="Yadav J.S."/>
            <person name="Braun E.L."/>
            <person name="Baker S."/>
            <person name="Garre V."/>
            <person name="Horwitz B."/>
            <person name="Torres-Martinez S."/>
            <person name="Idnurm A."/>
            <person name="Herrera-Estrella A."/>
            <person name="Gabaldon T."/>
            <person name="Grigoriev I.V."/>
        </authorList>
    </citation>
    <scope>NUCLEOTIDE SEQUENCE [LARGE SCALE GENOMIC DNA]</scope>
    <source>
        <strain evidence="2">NRRL 1555(-)</strain>
    </source>
</reference>
<accession>A0A162U977</accession>
<dbReference type="GeneID" id="28996652"/>
<sequence length="114" mass="13057">MPKLRLPQNNHYHPIYDELLDIIKCLQAVFASIFKYQDLILFGIKQAMIPRIYDLNTETLEIAGKPSNYPCYSLIFAKANFSAQLVSFIKSEYSNNIFGAGKIFASIRMRMGTI</sequence>
<keyword evidence="2" id="KW-1185">Reference proteome</keyword>
<proteinExistence type="predicted"/>
<name>A0A162U977_PHYB8</name>
<dbReference type="Proteomes" id="UP000077315">
    <property type="component" value="Unassembled WGS sequence"/>
</dbReference>
<dbReference type="InParanoid" id="A0A162U977"/>
<dbReference type="RefSeq" id="XP_018292542.1">
    <property type="nucleotide sequence ID" value="XM_018435746.1"/>
</dbReference>
<dbReference type="VEuPathDB" id="FungiDB:PHYBLDRAFT_167910"/>
<evidence type="ECO:0000313" key="1">
    <source>
        <dbReference type="EMBL" id="OAD74502.1"/>
    </source>
</evidence>
<gene>
    <name evidence="1" type="ORF">PHYBLDRAFT_167910</name>
</gene>
<organism evidence="1 2">
    <name type="scientific">Phycomyces blakesleeanus (strain ATCC 8743b / DSM 1359 / FGSC 10004 / NBRC 33097 / NRRL 1555)</name>
    <dbReference type="NCBI Taxonomy" id="763407"/>
    <lineage>
        <taxon>Eukaryota</taxon>
        <taxon>Fungi</taxon>
        <taxon>Fungi incertae sedis</taxon>
        <taxon>Mucoromycota</taxon>
        <taxon>Mucoromycotina</taxon>
        <taxon>Mucoromycetes</taxon>
        <taxon>Mucorales</taxon>
        <taxon>Phycomycetaceae</taxon>
        <taxon>Phycomyces</taxon>
    </lineage>
</organism>
<evidence type="ECO:0000313" key="2">
    <source>
        <dbReference type="Proteomes" id="UP000077315"/>
    </source>
</evidence>
<protein>
    <submittedName>
        <fullName evidence="1">Uncharacterized protein</fullName>
    </submittedName>
</protein>
<dbReference type="AlphaFoldDB" id="A0A162U977"/>